<dbReference type="AlphaFoldDB" id="A0A165MXK0"/>
<evidence type="ECO:0000313" key="1">
    <source>
        <dbReference type="EMBL" id="KZT18903.1"/>
    </source>
</evidence>
<evidence type="ECO:0000313" key="2">
    <source>
        <dbReference type="Proteomes" id="UP000076761"/>
    </source>
</evidence>
<sequence>MPDLHVEFPEELAYLSLKTLDLKSNNQRHVDGVVQITRQLHRNSHSVVYMGQMTENPKPLALKFAYGKDLMRDLRKEAKIYDERLGPVHVRGGSIFPLRASGAMTTSRLRETPRELLIAPGTDRTASDSLYLNDTVSITRIHAIHLHLDQSVYQRMAF</sequence>
<dbReference type="InterPro" id="IPR013780">
    <property type="entry name" value="Glyco_hydro_b"/>
</dbReference>
<proteinExistence type="predicted"/>
<gene>
    <name evidence="1" type="ORF">NEOLEDRAFT_1246171</name>
</gene>
<protein>
    <submittedName>
        <fullName evidence="1">Uncharacterized protein</fullName>
    </submittedName>
</protein>
<organism evidence="1 2">
    <name type="scientific">Neolentinus lepideus HHB14362 ss-1</name>
    <dbReference type="NCBI Taxonomy" id="1314782"/>
    <lineage>
        <taxon>Eukaryota</taxon>
        <taxon>Fungi</taxon>
        <taxon>Dikarya</taxon>
        <taxon>Basidiomycota</taxon>
        <taxon>Agaricomycotina</taxon>
        <taxon>Agaricomycetes</taxon>
        <taxon>Gloeophyllales</taxon>
        <taxon>Gloeophyllaceae</taxon>
        <taxon>Neolentinus</taxon>
    </lineage>
</organism>
<dbReference type="Gene3D" id="2.60.40.1180">
    <property type="entry name" value="Golgi alpha-mannosidase II"/>
    <property type="match status" value="1"/>
</dbReference>
<name>A0A165MXK0_9AGAM</name>
<accession>A0A165MXK0</accession>
<dbReference type="InParanoid" id="A0A165MXK0"/>
<keyword evidence="2" id="KW-1185">Reference proteome</keyword>
<dbReference type="STRING" id="1314782.A0A165MXK0"/>
<dbReference type="Proteomes" id="UP000076761">
    <property type="component" value="Unassembled WGS sequence"/>
</dbReference>
<dbReference type="OrthoDB" id="3206619at2759"/>
<dbReference type="EMBL" id="KV425657">
    <property type="protein sequence ID" value="KZT18903.1"/>
    <property type="molecule type" value="Genomic_DNA"/>
</dbReference>
<reference evidence="1 2" key="1">
    <citation type="journal article" date="2016" name="Mol. Biol. Evol.">
        <title>Comparative Genomics of Early-Diverging Mushroom-Forming Fungi Provides Insights into the Origins of Lignocellulose Decay Capabilities.</title>
        <authorList>
            <person name="Nagy L.G."/>
            <person name="Riley R."/>
            <person name="Tritt A."/>
            <person name="Adam C."/>
            <person name="Daum C."/>
            <person name="Floudas D."/>
            <person name="Sun H."/>
            <person name="Yadav J.S."/>
            <person name="Pangilinan J."/>
            <person name="Larsson K.H."/>
            <person name="Matsuura K."/>
            <person name="Barry K."/>
            <person name="Labutti K."/>
            <person name="Kuo R."/>
            <person name="Ohm R.A."/>
            <person name="Bhattacharya S.S."/>
            <person name="Shirouzu T."/>
            <person name="Yoshinaga Y."/>
            <person name="Martin F.M."/>
            <person name="Grigoriev I.V."/>
            <person name="Hibbett D.S."/>
        </authorList>
    </citation>
    <scope>NUCLEOTIDE SEQUENCE [LARGE SCALE GENOMIC DNA]</scope>
    <source>
        <strain evidence="1 2">HHB14362 ss-1</strain>
    </source>
</reference>